<evidence type="ECO:0000259" key="2">
    <source>
        <dbReference type="Pfam" id="PF14206"/>
    </source>
</evidence>
<comment type="caution">
    <text evidence="3">The sequence shown here is derived from an EMBL/GenBank/DDBJ whole genome shotgun (WGS) entry which is preliminary data.</text>
</comment>
<feature type="region of interest" description="Disordered" evidence="1">
    <location>
        <begin position="87"/>
        <end position="112"/>
    </location>
</feature>
<dbReference type="EMBL" id="LOXM01000066">
    <property type="protein sequence ID" value="KVG71909.1"/>
    <property type="molecule type" value="Genomic_DNA"/>
</dbReference>
<dbReference type="OrthoDB" id="1456570at2"/>
<gene>
    <name evidence="3" type="ORF">WJ33_20125</name>
</gene>
<evidence type="ECO:0000313" key="3">
    <source>
        <dbReference type="EMBL" id="KVG71909.1"/>
    </source>
</evidence>
<evidence type="ECO:0000313" key="4">
    <source>
        <dbReference type="Proteomes" id="UP000064029"/>
    </source>
</evidence>
<reference evidence="3 4" key="1">
    <citation type="submission" date="2015-11" db="EMBL/GenBank/DDBJ databases">
        <title>Expanding the genomic diversity of Burkholderia species for the development of highly accurate diagnostics.</title>
        <authorList>
            <person name="Sahl J."/>
            <person name="Keim P."/>
            <person name="Wagner D."/>
        </authorList>
    </citation>
    <scope>NUCLEOTIDE SEQUENCE [LARGE SCALE GENOMIC DNA]</scope>
    <source>
        <strain evidence="3 4">MSMB2036</strain>
    </source>
</reference>
<dbReference type="AlphaFoldDB" id="A0A103RQ17"/>
<dbReference type="InterPro" id="IPR025983">
    <property type="entry name" value="Cys_rich_CPCC"/>
</dbReference>
<name>A0A103RQ17_9BURK</name>
<organism evidence="3 4">
    <name type="scientific">Burkholderia ubonensis</name>
    <dbReference type="NCBI Taxonomy" id="101571"/>
    <lineage>
        <taxon>Bacteria</taxon>
        <taxon>Pseudomonadati</taxon>
        <taxon>Pseudomonadota</taxon>
        <taxon>Betaproteobacteria</taxon>
        <taxon>Burkholderiales</taxon>
        <taxon>Burkholderiaceae</taxon>
        <taxon>Burkholderia</taxon>
        <taxon>Burkholderia cepacia complex</taxon>
    </lineage>
</organism>
<dbReference type="Pfam" id="PF14206">
    <property type="entry name" value="Cys_rich_CPCC"/>
    <property type="match status" value="1"/>
</dbReference>
<accession>A0A103RQ17</accession>
<proteinExistence type="predicted"/>
<sequence>MRRQIETNCEVQCPCCDFFTLDEQGEWEICAVCFWEDDGFRFDDLDFPSGANHGLTLREARLNFHRIGACCSAMLANVLPADQRSRYRHEPRTIDDRLDDDHGAVREAGASS</sequence>
<dbReference type="Proteomes" id="UP000064029">
    <property type="component" value="Unassembled WGS sequence"/>
</dbReference>
<evidence type="ECO:0000256" key="1">
    <source>
        <dbReference type="SAM" id="MobiDB-lite"/>
    </source>
</evidence>
<dbReference type="RefSeq" id="WP_059750276.1">
    <property type="nucleotide sequence ID" value="NZ_CP013416.1"/>
</dbReference>
<protein>
    <recommendedName>
        <fullName evidence="2">Cysteine-rich CPCC domain-containing protein</fullName>
    </recommendedName>
</protein>
<feature type="compositionally biased region" description="Basic and acidic residues" evidence="1">
    <location>
        <begin position="87"/>
        <end position="105"/>
    </location>
</feature>
<feature type="domain" description="Cysteine-rich CPCC" evidence="2">
    <location>
        <begin position="12"/>
        <end position="84"/>
    </location>
</feature>